<name>A0ABW6VH86_MICFU</name>
<proteinExistence type="predicted"/>
<dbReference type="RefSeq" id="WP_387346108.1">
    <property type="nucleotide sequence ID" value="NZ_JBIAXI010000024.1"/>
</dbReference>
<dbReference type="EMBL" id="JBIAXI010000024">
    <property type="protein sequence ID" value="MFF4777608.1"/>
    <property type="molecule type" value="Genomic_DNA"/>
</dbReference>
<keyword evidence="2" id="KW-1185">Reference proteome</keyword>
<protein>
    <submittedName>
        <fullName evidence="1">Uncharacterized protein</fullName>
    </submittedName>
</protein>
<reference evidence="1 2" key="1">
    <citation type="submission" date="2024-10" db="EMBL/GenBank/DDBJ databases">
        <title>The Natural Products Discovery Center: Release of the First 8490 Sequenced Strains for Exploring Actinobacteria Biosynthetic Diversity.</title>
        <authorList>
            <person name="Kalkreuter E."/>
            <person name="Kautsar S.A."/>
            <person name="Yang D."/>
            <person name="Bader C.D."/>
            <person name="Teijaro C.N."/>
            <person name="Fluegel L."/>
            <person name="Davis C.M."/>
            <person name="Simpson J.R."/>
            <person name="Lauterbach L."/>
            <person name="Steele A.D."/>
            <person name="Gui C."/>
            <person name="Meng S."/>
            <person name="Li G."/>
            <person name="Viehrig K."/>
            <person name="Ye F."/>
            <person name="Su P."/>
            <person name="Kiefer A.F."/>
            <person name="Nichols A."/>
            <person name="Cepeda A.J."/>
            <person name="Yan W."/>
            <person name="Fan B."/>
            <person name="Jiang Y."/>
            <person name="Adhikari A."/>
            <person name="Zheng C.-J."/>
            <person name="Schuster L."/>
            <person name="Cowan T.M."/>
            <person name="Smanski M.J."/>
            <person name="Chevrette M.G."/>
            <person name="De Carvalho L.P.S."/>
            <person name="Shen B."/>
        </authorList>
    </citation>
    <scope>NUCLEOTIDE SEQUENCE [LARGE SCALE GENOMIC DNA]</scope>
    <source>
        <strain evidence="1 2">NPDC001281</strain>
    </source>
</reference>
<comment type="caution">
    <text evidence="1">The sequence shown here is derived from an EMBL/GenBank/DDBJ whole genome shotgun (WGS) entry which is preliminary data.</text>
</comment>
<evidence type="ECO:0000313" key="2">
    <source>
        <dbReference type="Proteomes" id="UP001602119"/>
    </source>
</evidence>
<evidence type="ECO:0000313" key="1">
    <source>
        <dbReference type="EMBL" id="MFF4777608.1"/>
    </source>
</evidence>
<organism evidence="1 2">
    <name type="scientific">Microtetraspora fusca</name>
    <dbReference type="NCBI Taxonomy" id="1997"/>
    <lineage>
        <taxon>Bacteria</taxon>
        <taxon>Bacillati</taxon>
        <taxon>Actinomycetota</taxon>
        <taxon>Actinomycetes</taxon>
        <taxon>Streptosporangiales</taxon>
        <taxon>Streptosporangiaceae</taxon>
        <taxon>Microtetraspora</taxon>
    </lineage>
</organism>
<dbReference type="Proteomes" id="UP001602119">
    <property type="component" value="Unassembled WGS sequence"/>
</dbReference>
<accession>A0ABW6VH86</accession>
<sequence>MNQLGASHAEDLLGVVLPVEEADAFGRACSVEGVDPAEGVRRAIAVWTYMSRLRRDRRGGLQVATPPQT</sequence>
<gene>
    <name evidence="1" type="ORF">ACFY05_32595</name>
</gene>